<evidence type="ECO:0000259" key="2">
    <source>
        <dbReference type="Pfam" id="PF08327"/>
    </source>
</evidence>
<dbReference type="Pfam" id="PF08327">
    <property type="entry name" value="AHSA1"/>
    <property type="match status" value="1"/>
</dbReference>
<protein>
    <recommendedName>
        <fullName evidence="2">Activator of Hsp90 ATPase homologue 1/2-like C-terminal domain-containing protein</fullName>
    </recommendedName>
</protein>
<comment type="similarity">
    <text evidence="1">Belongs to the AHA1 family.</text>
</comment>
<dbReference type="InterPro" id="IPR023393">
    <property type="entry name" value="START-like_dom_sf"/>
</dbReference>
<proteinExistence type="inferred from homology"/>
<dbReference type="Proteomes" id="UP000503096">
    <property type="component" value="Chromosome"/>
</dbReference>
<reference evidence="3 4" key="1">
    <citation type="submission" date="2020-04" db="EMBL/GenBank/DDBJ databases">
        <title>Usitatibacter rugosus gen. nov., sp. nov. and Usitatibacter palustris sp. nov., novel members of Usitatibacteraceae fam. nov. within the order Nitrosomonadales isolated from soil.</title>
        <authorList>
            <person name="Huber K.J."/>
            <person name="Neumann-Schaal M."/>
            <person name="Geppert A."/>
            <person name="Luckner M."/>
            <person name="Wanner G."/>
            <person name="Overmann J."/>
        </authorList>
    </citation>
    <scope>NUCLEOTIDE SEQUENCE [LARGE SCALE GENOMIC DNA]</scope>
    <source>
        <strain evidence="3 4">Swamp67</strain>
    </source>
</reference>
<dbReference type="RefSeq" id="WP_171162106.1">
    <property type="nucleotide sequence ID" value="NZ_CP053073.1"/>
</dbReference>
<evidence type="ECO:0000313" key="3">
    <source>
        <dbReference type="EMBL" id="QJR15106.1"/>
    </source>
</evidence>
<organism evidence="3 4">
    <name type="scientific">Usitatibacter palustris</name>
    <dbReference type="NCBI Taxonomy" id="2732487"/>
    <lineage>
        <taxon>Bacteria</taxon>
        <taxon>Pseudomonadati</taxon>
        <taxon>Pseudomonadota</taxon>
        <taxon>Betaproteobacteria</taxon>
        <taxon>Nitrosomonadales</taxon>
        <taxon>Usitatibacteraceae</taxon>
        <taxon>Usitatibacter</taxon>
    </lineage>
</organism>
<accession>A0A6M4H656</accession>
<dbReference type="EMBL" id="CP053073">
    <property type="protein sequence ID" value="QJR15106.1"/>
    <property type="molecule type" value="Genomic_DNA"/>
</dbReference>
<dbReference type="InParanoid" id="A0A6M4H656"/>
<gene>
    <name evidence="3" type="ORF">DSM104440_01923</name>
</gene>
<keyword evidence="4" id="KW-1185">Reference proteome</keyword>
<dbReference type="InterPro" id="IPR013538">
    <property type="entry name" value="ASHA1/2-like_C"/>
</dbReference>
<evidence type="ECO:0000256" key="1">
    <source>
        <dbReference type="ARBA" id="ARBA00006817"/>
    </source>
</evidence>
<dbReference type="SUPFAM" id="SSF55961">
    <property type="entry name" value="Bet v1-like"/>
    <property type="match status" value="1"/>
</dbReference>
<dbReference type="CDD" id="cd08899">
    <property type="entry name" value="SRPBCC_CalC_Aha1-like_6"/>
    <property type="match status" value="1"/>
</dbReference>
<name>A0A6M4H656_9PROT</name>
<feature type="domain" description="Activator of Hsp90 ATPase homologue 1/2-like C-terminal" evidence="2">
    <location>
        <begin position="22"/>
        <end position="149"/>
    </location>
</feature>
<dbReference type="KEGG" id="upl:DSM104440_01923"/>
<dbReference type="Gene3D" id="3.30.530.20">
    <property type="match status" value="1"/>
</dbReference>
<sequence>MNPHVTAVDNTTIRLERILPGPIERVWSYVTDSKKRGQWFASGEFELKVGGKAELVFDHDNLSDERYPADALKHKGKVVTGTVVRCEPPHLLTFNWGPNPTDSEITFELSHSGDNVLLAITHRNIQTRDLKVNYASGWDTHTAILEDILTGTPRRPFWTAHRELVKSYEQRI</sequence>
<dbReference type="AlphaFoldDB" id="A0A6M4H656"/>
<evidence type="ECO:0000313" key="4">
    <source>
        <dbReference type="Proteomes" id="UP000503096"/>
    </source>
</evidence>